<dbReference type="EMBL" id="JALLPJ020001331">
    <property type="protein sequence ID" value="KAL3769501.1"/>
    <property type="molecule type" value="Genomic_DNA"/>
</dbReference>
<name>A0ABD3N050_9STRA</name>
<dbReference type="Proteomes" id="UP001530400">
    <property type="component" value="Unassembled WGS sequence"/>
</dbReference>
<accession>A0ABD3N050</accession>
<keyword evidence="2" id="KW-1185">Reference proteome</keyword>
<evidence type="ECO:0000313" key="1">
    <source>
        <dbReference type="EMBL" id="KAL3769501.1"/>
    </source>
</evidence>
<sequence>MRLGAAAGSSMRASSNIDQSFTAEIPSKQLETDLITRRRPHNSYLKILMNNSVFEDLHFLTHQLKSKWEDVGNENQCLDVGHQALSGVISDAAFQPFMNKQPQLSQESKDLHKSNPRPNLKIKTRSLQSLHMTYFFCGTMLNEMPKDQLVLLNHMFRERLTHVDNKDGAYWLRFKSIDLFPPQRQNLIAAKFESSPALDQLFEELCDVAMTPKSVTGKSDEEAEDVDKHPFELIGNRKYQFPLLRSNVFKQVKKRRQQQKHNDNTTSPWVAHVTLANIVGGKNSGIKQLGQWLNDQQLKPEACLSHREDIAVKGLSLGGPYPEHVDLDWDFPFDL</sequence>
<evidence type="ECO:0000313" key="2">
    <source>
        <dbReference type="Proteomes" id="UP001530400"/>
    </source>
</evidence>
<protein>
    <recommendedName>
        <fullName evidence="3">Protein kinase A anchor protein nuclear localisation signal domain-containing protein</fullName>
    </recommendedName>
</protein>
<dbReference type="Gene3D" id="3.90.1140.10">
    <property type="entry name" value="Cyclic phosphodiesterase"/>
    <property type="match status" value="1"/>
</dbReference>
<gene>
    <name evidence="1" type="ORF">ACHAWO_006199</name>
</gene>
<evidence type="ECO:0008006" key="3">
    <source>
        <dbReference type="Google" id="ProtNLM"/>
    </source>
</evidence>
<proteinExistence type="predicted"/>
<organism evidence="1 2">
    <name type="scientific">Cyclotella atomus</name>
    <dbReference type="NCBI Taxonomy" id="382360"/>
    <lineage>
        <taxon>Eukaryota</taxon>
        <taxon>Sar</taxon>
        <taxon>Stramenopiles</taxon>
        <taxon>Ochrophyta</taxon>
        <taxon>Bacillariophyta</taxon>
        <taxon>Coscinodiscophyceae</taxon>
        <taxon>Thalassiosirophycidae</taxon>
        <taxon>Stephanodiscales</taxon>
        <taxon>Stephanodiscaceae</taxon>
        <taxon>Cyclotella</taxon>
    </lineage>
</organism>
<reference evidence="1 2" key="1">
    <citation type="submission" date="2024-10" db="EMBL/GenBank/DDBJ databases">
        <title>Updated reference genomes for cyclostephanoid diatoms.</title>
        <authorList>
            <person name="Roberts W.R."/>
            <person name="Alverson A.J."/>
        </authorList>
    </citation>
    <scope>NUCLEOTIDE SEQUENCE [LARGE SCALE GENOMIC DNA]</scope>
    <source>
        <strain evidence="1 2">AJA010-31</strain>
    </source>
</reference>
<comment type="caution">
    <text evidence="1">The sequence shown here is derived from an EMBL/GenBank/DDBJ whole genome shotgun (WGS) entry which is preliminary data.</text>
</comment>
<dbReference type="AlphaFoldDB" id="A0ABD3N050"/>